<evidence type="ECO:0000256" key="1">
    <source>
        <dbReference type="ARBA" id="ARBA00023125"/>
    </source>
</evidence>
<accession>A0A073KBP5</accession>
<keyword evidence="4" id="KW-1185">Reference proteome</keyword>
<dbReference type="RefSeq" id="WP_033674835.1">
    <property type="nucleotide sequence ID" value="NZ_JOTM01000010.1"/>
</dbReference>
<dbReference type="GO" id="GO:0003677">
    <property type="term" value="F:DNA binding"/>
    <property type="evidence" value="ECO:0007669"/>
    <property type="project" value="UniProtKB-KW"/>
</dbReference>
<protein>
    <submittedName>
        <fullName evidence="3">Transposase</fullName>
    </submittedName>
</protein>
<dbReference type="AlphaFoldDB" id="A0A073KBP5"/>
<gene>
    <name evidence="3" type="ORF">BAGA_04465</name>
</gene>
<organism evidence="3 4">
    <name type="scientific">Bacillus gaemokensis</name>
    <dbReference type="NCBI Taxonomy" id="574375"/>
    <lineage>
        <taxon>Bacteria</taxon>
        <taxon>Bacillati</taxon>
        <taxon>Bacillota</taxon>
        <taxon>Bacilli</taxon>
        <taxon>Bacillales</taxon>
        <taxon>Bacillaceae</taxon>
        <taxon>Bacillus</taxon>
        <taxon>Bacillus cereus group</taxon>
    </lineage>
</organism>
<feature type="non-terminal residue" evidence="3">
    <location>
        <position position="1"/>
    </location>
</feature>
<proteinExistence type="predicted"/>
<dbReference type="NCBIfam" id="TIGR01766">
    <property type="entry name" value="IS200/IS605 family accessory protein TnpB-like domain"/>
    <property type="match status" value="1"/>
</dbReference>
<dbReference type="InterPro" id="IPR010095">
    <property type="entry name" value="Cas12f1-like_TNB"/>
</dbReference>
<keyword evidence="1" id="KW-0238">DNA-binding</keyword>
<evidence type="ECO:0000313" key="3">
    <source>
        <dbReference type="EMBL" id="KEK23975.1"/>
    </source>
</evidence>
<dbReference type="NCBIfam" id="NF040570">
    <property type="entry name" value="guided_TnpB"/>
    <property type="match status" value="1"/>
</dbReference>
<comment type="caution">
    <text evidence="3">The sequence shown here is derived from an EMBL/GenBank/DDBJ whole genome shotgun (WGS) entry which is preliminary data.</text>
</comment>
<feature type="domain" description="Cas12f1-like TNB" evidence="2">
    <location>
        <begin position="37"/>
        <end position="105"/>
    </location>
</feature>
<reference evidence="3 4" key="1">
    <citation type="submission" date="2014-06" db="EMBL/GenBank/DDBJ databases">
        <title>Draft genome sequence of Bacillus gaemokensis JCM 15801 (MCCC 1A00707).</title>
        <authorList>
            <person name="Lai Q."/>
            <person name="Liu Y."/>
            <person name="Shao Z."/>
        </authorList>
    </citation>
    <scope>NUCLEOTIDE SEQUENCE [LARGE SCALE GENOMIC DNA]</scope>
    <source>
        <strain evidence="3 4">JCM 15801</strain>
    </source>
</reference>
<evidence type="ECO:0000259" key="2">
    <source>
        <dbReference type="Pfam" id="PF07282"/>
    </source>
</evidence>
<evidence type="ECO:0000313" key="4">
    <source>
        <dbReference type="Proteomes" id="UP000027778"/>
    </source>
</evidence>
<dbReference type="EMBL" id="JOTM01000010">
    <property type="protein sequence ID" value="KEK23975.1"/>
    <property type="molecule type" value="Genomic_DNA"/>
</dbReference>
<dbReference type="eggNOG" id="COG0675">
    <property type="taxonomic scope" value="Bacteria"/>
</dbReference>
<name>A0A073KBP5_9BACI</name>
<dbReference type="Pfam" id="PF07282">
    <property type="entry name" value="Cas12f1-like_TNB"/>
    <property type="match status" value="1"/>
</dbReference>
<sequence length="121" mass="13631">ISTHIIKNHDVVGVEDLQVSNMVKKHKLAKAINEVSWSKFRDMLAYKAKWYDKQVVVVSKTFASSQLCSCCGYQNKDVKNLKLREWDCPSCGVHHDRDINAGQNLKNEAIRLLTVGTTGLA</sequence>
<dbReference type="Proteomes" id="UP000027778">
    <property type="component" value="Unassembled WGS sequence"/>
</dbReference>